<evidence type="ECO:0000259" key="1">
    <source>
        <dbReference type="Pfam" id="PF09917"/>
    </source>
</evidence>
<dbReference type="PANTHER" id="PTHR36919:SF2">
    <property type="entry name" value="BLL6627 PROTEIN"/>
    <property type="match status" value="1"/>
</dbReference>
<sequence>MDIFNSSHPKYYKNQLFMKTAQYTLLSICMLFLGIESAQAQAKSKIIGVWFNMEKTAQIEIMENDDQLIGKLIWIKHDEGDPESFLDVVNSDSSLRDRPLMGLTILDGLKYKNGVWSDGKIYDPESGISYICELQLKKKDLLEIKGYLGESWVSRTVEWNRVKK</sequence>
<proteinExistence type="predicted"/>
<organism evidence="2 3">
    <name type="scientific">Algoriphagus chordae</name>
    <dbReference type="NCBI Taxonomy" id="237019"/>
    <lineage>
        <taxon>Bacteria</taxon>
        <taxon>Pseudomonadati</taxon>
        <taxon>Bacteroidota</taxon>
        <taxon>Cytophagia</taxon>
        <taxon>Cytophagales</taxon>
        <taxon>Cyclobacteriaceae</taxon>
        <taxon>Algoriphagus</taxon>
    </lineage>
</organism>
<dbReference type="EMBL" id="QKZT01000004">
    <property type="protein sequence ID" value="PZX54908.1"/>
    <property type="molecule type" value="Genomic_DNA"/>
</dbReference>
<evidence type="ECO:0000313" key="2">
    <source>
        <dbReference type="EMBL" id="PZX54908.1"/>
    </source>
</evidence>
<dbReference type="Proteomes" id="UP000248882">
    <property type="component" value="Unassembled WGS sequence"/>
</dbReference>
<dbReference type="InterPro" id="IPR019223">
    <property type="entry name" value="DUF2147"/>
</dbReference>
<comment type="caution">
    <text evidence="2">The sequence shown here is derived from an EMBL/GenBank/DDBJ whole genome shotgun (WGS) entry which is preliminary data.</text>
</comment>
<dbReference type="AlphaFoldDB" id="A0A2W7R292"/>
<accession>A0A2W7R292</accession>
<protein>
    <submittedName>
        <fullName evidence="2">Uncharacterized protein DUF2147</fullName>
    </submittedName>
</protein>
<name>A0A2W7R292_9BACT</name>
<dbReference type="PANTHER" id="PTHR36919">
    <property type="entry name" value="BLR1215 PROTEIN"/>
    <property type="match status" value="1"/>
</dbReference>
<dbReference type="Gene3D" id="2.40.128.520">
    <property type="match status" value="1"/>
</dbReference>
<dbReference type="Pfam" id="PF09917">
    <property type="entry name" value="DUF2147"/>
    <property type="match status" value="1"/>
</dbReference>
<gene>
    <name evidence="2" type="ORF">LV85_01248</name>
</gene>
<keyword evidence="3" id="KW-1185">Reference proteome</keyword>
<feature type="domain" description="DUF2147" evidence="1">
    <location>
        <begin position="48"/>
        <end position="161"/>
    </location>
</feature>
<reference evidence="2 3" key="1">
    <citation type="submission" date="2018-06" db="EMBL/GenBank/DDBJ databases">
        <title>Genomic Encyclopedia of Archaeal and Bacterial Type Strains, Phase II (KMG-II): from individual species to whole genera.</title>
        <authorList>
            <person name="Goeker M."/>
        </authorList>
    </citation>
    <scope>NUCLEOTIDE SEQUENCE [LARGE SCALE GENOMIC DNA]</scope>
    <source>
        <strain evidence="2 3">DSM 19830</strain>
    </source>
</reference>
<evidence type="ECO:0000313" key="3">
    <source>
        <dbReference type="Proteomes" id="UP000248882"/>
    </source>
</evidence>